<accession>A0A150WTP4</accession>
<dbReference type="SMART" id="SM00987">
    <property type="entry name" value="UreE_C"/>
    <property type="match status" value="1"/>
</dbReference>
<evidence type="ECO:0000256" key="7">
    <source>
        <dbReference type="ARBA" id="ARBA00023004"/>
    </source>
</evidence>
<dbReference type="GO" id="GO:0051539">
    <property type="term" value="F:4 iron, 4 sulfur cluster binding"/>
    <property type="evidence" value="ECO:0007669"/>
    <property type="project" value="UniProtKB-KW"/>
</dbReference>
<dbReference type="GO" id="GO:0006281">
    <property type="term" value="P:DNA repair"/>
    <property type="evidence" value="ECO:0007669"/>
    <property type="project" value="UniProtKB-KW"/>
</dbReference>
<dbReference type="SMART" id="SM00986">
    <property type="entry name" value="UDG"/>
    <property type="match status" value="1"/>
</dbReference>
<evidence type="ECO:0000256" key="1">
    <source>
        <dbReference type="ARBA" id="ARBA00006521"/>
    </source>
</evidence>
<comment type="similarity">
    <text evidence="1">Belongs to the uracil-DNA glycosylase (UDG) superfamily. Type 4 (UDGa) family.</text>
</comment>
<evidence type="ECO:0000313" key="11">
    <source>
        <dbReference type="EMBL" id="KYG69845.1"/>
    </source>
</evidence>
<evidence type="ECO:0000256" key="4">
    <source>
        <dbReference type="ARBA" id="ARBA00022723"/>
    </source>
</evidence>
<dbReference type="Pfam" id="PF03167">
    <property type="entry name" value="UDG"/>
    <property type="match status" value="1"/>
</dbReference>
<evidence type="ECO:0000256" key="6">
    <source>
        <dbReference type="ARBA" id="ARBA00022801"/>
    </source>
</evidence>
<evidence type="ECO:0000256" key="9">
    <source>
        <dbReference type="ARBA" id="ARBA00023204"/>
    </source>
</evidence>
<organism evidence="11 12">
    <name type="scientific">Bdellovibrio bacteriovorus</name>
    <dbReference type="NCBI Taxonomy" id="959"/>
    <lineage>
        <taxon>Bacteria</taxon>
        <taxon>Pseudomonadati</taxon>
        <taxon>Bdellovibrionota</taxon>
        <taxon>Bdellovibrionia</taxon>
        <taxon>Bdellovibrionales</taxon>
        <taxon>Pseudobdellovibrionaceae</taxon>
        <taxon>Bdellovibrio</taxon>
    </lineage>
</organism>
<dbReference type="Proteomes" id="UP000075391">
    <property type="component" value="Unassembled WGS sequence"/>
</dbReference>
<dbReference type="NCBIfam" id="TIGR00758">
    <property type="entry name" value="UDG_fam4"/>
    <property type="match status" value="1"/>
</dbReference>
<dbReference type="SUPFAM" id="SSF52141">
    <property type="entry name" value="Uracil-DNA glycosylase-like"/>
    <property type="match status" value="1"/>
</dbReference>
<evidence type="ECO:0000256" key="5">
    <source>
        <dbReference type="ARBA" id="ARBA00022763"/>
    </source>
</evidence>
<dbReference type="AlphaFoldDB" id="A0A150WTP4"/>
<evidence type="ECO:0000256" key="2">
    <source>
        <dbReference type="ARBA" id="ARBA00019403"/>
    </source>
</evidence>
<dbReference type="Gene3D" id="3.40.470.10">
    <property type="entry name" value="Uracil-DNA glycosylase-like domain"/>
    <property type="match status" value="1"/>
</dbReference>
<dbReference type="RefSeq" id="WP_063243197.1">
    <property type="nucleotide sequence ID" value="NZ_LUKF01000006.1"/>
</dbReference>
<keyword evidence="6" id="KW-0378">Hydrolase</keyword>
<dbReference type="GO" id="GO:0046872">
    <property type="term" value="F:metal ion binding"/>
    <property type="evidence" value="ECO:0007669"/>
    <property type="project" value="UniProtKB-KW"/>
</dbReference>
<comment type="caution">
    <text evidence="11">The sequence shown here is derived from an EMBL/GenBank/DDBJ whole genome shotgun (WGS) entry which is preliminary data.</text>
</comment>
<protein>
    <recommendedName>
        <fullName evidence="2">Type-4 uracil-DNA glycosylase</fullName>
    </recommendedName>
</protein>
<dbReference type="PANTHER" id="PTHR33693:SF9">
    <property type="entry name" value="TYPE-4 URACIL-DNA GLYCOSYLASE"/>
    <property type="match status" value="1"/>
</dbReference>
<dbReference type="PANTHER" id="PTHR33693">
    <property type="entry name" value="TYPE-5 URACIL-DNA GLYCOSYLASE"/>
    <property type="match status" value="1"/>
</dbReference>
<reference evidence="11 12" key="1">
    <citation type="submission" date="2016-03" db="EMBL/GenBank/DDBJ databases">
        <authorList>
            <person name="Ploux O."/>
        </authorList>
    </citation>
    <scope>NUCLEOTIDE SEQUENCE [LARGE SCALE GENOMIC DNA]</scope>
    <source>
        <strain evidence="11 12">BER2</strain>
    </source>
</reference>
<dbReference type="InterPro" id="IPR051536">
    <property type="entry name" value="UDG_Type-4/5"/>
</dbReference>
<dbReference type="InterPro" id="IPR005122">
    <property type="entry name" value="Uracil-DNA_glycosylase-like"/>
</dbReference>
<evidence type="ECO:0000259" key="10">
    <source>
        <dbReference type="SMART" id="SM00986"/>
    </source>
</evidence>
<dbReference type="CDD" id="cd10030">
    <property type="entry name" value="UDG-F4_TTUDGA_SPO1dp_like"/>
    <property type="match status" value="1"/>
</dbReference>
<keyword evidence="9" id="KW-0234">DNA repair</keyword>
<dbReference type="EMBL" id="LUKF01000006">
    <property type="protein sequence ID" value="KYG69845.1"/>
    <property type="molecule type" value="Genomic_DNA"/>
</dbReference>
<dbReference type="NCBIfam" id="TIGR03914">
    <property type="entry name" value="UDG_fam_dom"/>
    <property type="match status" value="1"/>
</dbReference>
<sequence>MALKKFKQAQPPDSTNLKTLAAAAATCTGCDLYKNATQTVFGKGKKKARILLVGEQPGDKEDLAGLPFVGPAGELLKYCIEQAGLTMDEIYLTNAVKHFKWRPAGKVRLHQKPSMGQIKACRPWLEKEVESVRPKVIVALGATAATSVLQRVPRIGSERGKAIKDIELADYIILSWHPSAILRSIDREDAEVKRADLVSDLKLAKKLLSK</sequence>
<evidence type="ECO:0000313" key="12">
    <source>
        <dbReference type="Proteomes" id="UP000075391"/>
    </source>
</evidence>
<keyword evidence="4" id="KW-0479">Metal-binding</keyword>
<gene>
    <name evidence="11" type="ORF">AZI85_16560</name>
</gene>
<keyword evidence="8" id="KW-0411">Iron-sulfur</keyword>
<feature type="domain" description="Uracil-DNA glycosylase-like" evidence="10">
    <location>
        <begin position="41"/>
        <end position="198"/>
    </location>
</feature>
<keyword evidence="7" id="KW-0408">Iron</keyword>
<name>A0A150WTP4_BDEBC</name>
<evidence type="ECO:0000256" key="3">
    <source>
        <dbReference type="ARBA" id="ARBA00022485"/>
    </source>
</evidence>
<keyword evidence="5" id="KW-0227">DNA damage</keyword>
<dbReference type="GO" id="GO:0097506">
    <property type="term" value="F:deaminated base DNA N-glycosylase activity"/>
    <property type="evidence" value="ECO:0007669"/>
    <property type="project" value="UniProtKB-ARBA"/>
</dbReference>
<proteinExistence type="inferred from homology"/>
<evidence type="ECO:0000256" key="8">
    <source>
        <dbReference type="ARBA" id="ARBA00023014"/>
    </source>
</evidence>
<keyword evidence="3" id="KW-0004">4Fe-4S</keyword>
<dbReference type="InterPro" id="IPR036895">
    <property type="entry name" value="Uracil-DNA_glycosylase-like_sf"/>
</dbReference>
<dbReference type="InterPro" id="IPR005273">
    <property type="entry name" value="Ura-DNA_glyco_family4"/>
</dbReference>